<proteinExistence type="predicted"/>
<organism evidence="1 2">
    <name type="scientific">Gossypium arboreum</name>
    <name type="common">Tree cotton</name>
    <name type="synonym">Gossypium nanking</name>
    <dbReference type="NCBI Taxonomy" id="29729"/>
    <lineage>
        <taxon>Eukaryota</taxon>
        <taxon>Viridiplantae</taxon>
        <taxon>Streptophyta</taxon>
        <taxon>Embryophyta</taxon>
        <taxon>Tracheophyta</taxon>
        <taxon>Spermatophyta</taxon>
        <taxon>Magnoliopsida</taxon>
        <taxon>eudicotyledons</taxon>
        <taxon>Gunneridae</taxon>
        <taxon>Pentapetalae</taxon>
        <taxon>rosids</taxon>
        <taxon>malvids</taxon>
        <taxon>Malvales</taxon>
        <taxon>Malvaceae</taxon>
        <taxon>Malvoideae</taxon>
        <taxon>Gossypium</taxon>
    </lineage>
</organism>
<dbReference type="EMBL" id="KN447388">
    <property type="protein sequence ID" value="KHG28996.1"/>
    <property type="molecule type" value="Genomic_DNA"/>
</dbReference>
<gene>
    <name evidence="1" type="ORF">F383_12068</name>
</gene>
<dbReference type="Proteomes" id="UP000032142">
    <property type="component" value="Unassembled WGS sequence"/>
</dbReference>
<evidence type="ECO:0000313" key="1">
    <source>
        <dbReference type="EMBL" id="KHG28996.1"/>
    </source>
</evidence>
<reference evidence="2" key="1">
    <citation type="submission" date="2014-09" db="EMBL/GenBank/DDBJ databases">
        <authorList>
            <person name="Mudge J."/>
            <person name="Ramaraj T."/>
            <person name="Lindquist I.E."/>
            <person name="Bharti A.K."/>
            <person name="Sundararajan A."/>
            <person name="Cameron C.T."/>
            <person name="Woodward J.E."/>
            <person name="May G.D."/>
            <person name="Brubaker C."/>
            <person name="Broadhvest J."/>
            <person name="Wilkins T.A."/>
        </authorList>
    </citation>
    <scope>NUCLEOTIDE SEQUENCE</scope>
    <source>
        <strain evidence="2">cv. AKA8401</strain>
    </source>
</reference>
<sequence>MLQFIHSPFSICNL</sequence>
<accession>A0A0B0PZT5</accession>
<name>A0A0B0PZT5_GOSAR</name>
<evidence type="ECO:0000313" key="2">
    <source>
        <dbReference type="Proteomes" id="UP000032142"/>
    </source>
</evidence>
<protein>
    <submittedName>
        <fullName evidence="1">Uncharacterized protein</fullName>
    </submittedName>
</protein>
<keyword evidence="2" id="KW-1185">Reference proteome</keyword>